<name>A0ABQ0NWM4_9PROT</name>
<evidence type="ECO:0000313" key="2">
    <source>
        <dbReference type="Proteomes" id="UP001062901"/>
    </source>
</evidence>
<dbReference type="Proteomes" id="UP001062901">
    <property type="component" value="Unassembled WGS sequence"/>
</dbReference>
<proteinExistence type="predicted"/>
<keyword evidence="2" id="KW-1185">Reference proteome</keyword>
<evidence type="ECO:0000313" key="1">
    <source>
        <dbReference type="EMBL" id="GBQ04978.1"/>
    </source>
</evidence>
<gene>
    <name evidence="1" type="ORF">AA15669_0247</name>
</gene>
<evidence type="ECO:0008006" key="3">
    <source>
        <dbReference type="Google" id="ProtNLM"/>
    </source>
</evidence>
<reference evidence="1" key="1">
    <citation type="submission" date="2013-04" db="EMBL/GenBank/DDBJ databases">
        <title>The genome sequencing project of 58 acetic acid bacteria.</title>
        <authorList>
            <person name="Okamoto-Kainuma A."/>
            <person name="Ishikawa M."/>
            <person name="Umino S."/>
            <person name="Koizumi Y."/>
            <person name="Shiwa Y."/>
            <person name="Yoshikawa H."/>
            <person name="Matsutani M."/>
            <person name="Matsushita K."/>
        </authorList>
    </citation>
    <scope>NUCLEOTIDE SEQUENCE</scope>
    <source>
        <strain evidence="1">DSM 15669</strain>
    </source>
</reference>
<comment type="caution">
    <text evidence="1">The sequence shown here is derived from an EMBL/GenBank/DDBJ whole genome shotgun (WGS) entry which is preliminary data.</text>
</comment>
<protein>
    <recommendedName>
        <fullName evidence="3">Transposase</fullName>
    </recommendedName>
</protein>
<sequence length="114" mass="12991">MSYRQEHEGKIVCPHCSYENEGDGELNEADEGAKWDCTSCHKSFIIETVVRTITVTTLKESDCILNEISLVDMNINRSEKSGLCASELRKKKEELSVKLADLFLQERLIEDSTY</sequence>
<dbReference type="RefSeq" id="WP_018979464.1">
    <property type="nucleotide sequence ID" value="NZ_BAQD01000002.1"/>
</dbReference>
<organism evidence="1 2">
    <name type="scientific">Saccharibacter floricola DSM 15669</name>
    <dbReference type="NCBI Taxonomy" id="1123227"/>
    <lineage>
        <taxon>Bacteria</taxon>
        <taxon>Pseudomonadati</taxon>
        <taxon>Pseudomonadota</taxon>
        <taxon>Alphaproteobacteria</taxon>
        <taxon>Acetobacterales</taxon>
        <taxon>Acetobacteraceae</taxon>
        <taxon>Saccharibacter</taxon>
    </lineage>
</organism>
<dbReference type="EMBL" id="BAQD01000002">
    <property type="protein sequence ID" value="GBQ04978.1"/>
    <property type="molecule type" value="Genomic_DNA"/>
</dbReference>
<accession>A0ABQ0NWM4</accession>